<evidence type="ECO:0000313" key="3">
    <source>
        <dbReference type="EMBL" id="GET37936.1"/>
    </source>
</evidence>
<dbReference type="AlphaFoldDB" id="A0AAV3X9F1"/>
<keyword evidence="1" id="KW-0812">Transmembrane</keyword>
<dbReference type="InterPro" id="IPR027417">
    <property type="entry name" value="P-loop_NTPase"/>
</dbReference>
<dbReference type="SMART" id="SM01080">
    <property type="entry name" value="CHASE2"/>
    <property type="match status" value="1"/>
</dbReference>
<dbReference type="Pfam" id="PF14516">
    <property type="entry name" value="AAA_35"/>
    <property type="match status" value="1"/>
</dbReference>
<keyword evidence="1" id="KW-1133">Transmembrane helix</keyword>
<dbReference type="Proteomes" id="UP001050975">
    <property type="component" value="Unassembled WGS sequence"/>
</dbReference>
<evidence type="ECO:0000259" key="2">
    <source>
        <dbReference type="SMART" id="SM01080"/>
    </source>
</evidence>
<sequence>MIHYQVGGSLTSNAPSYVERQSDIELYEALKQGNFCYVLNSRQMGKSSLLVRTKHRLEREGFKCTAIDLTNIGSENITPLQWYKGIVAELWTGFKLLNKIHFKNWWKEQEDFSYIKILNEFIRELLEVQFPQDRLVIFIDEIDSTLSLDFPVDDFFALIRFCYNQRAINPNYKRITFAIFGVATPSDLIKDRNRTPFNIGQAIELKGFDLQSAGSLAEGLNIKGGNSQEVLKEILAWTGGQPFLTQKLCNLVTNFSEDRAGSQVTIPPGTEADWVEKIVRSGVIERWESQDEPEHLRTIRDRIERQGKYTGRMLGIYQQILQGFAVKTDDSREQIELLLSGLVVREQGLLDVKNRIYEEVFNLEWVEKQLAALRPYSQSLEAWVASQRTDESRLLRGIALKDALTWSLGKSLSDLDYQYLGASQALSKRETENALESVEQANYILSFTRRNTKKESLRHRIWSGWTAVTALWVASLAILLRLTGLFQGMEWDVLDQFFRLRPLESPEPRIVIVTVSETDITNIGQWPIPDRVLVQAIKNIKARNPRAIGLDLYRDLPVEKGHEALVEMFKSTPNLIGIEKVVGPRIAPPLVLSQLERIGFVDIVLDTDGQVRRGLLSVQRKQRVYRSLALQMALIYLKAEGVNGKQIDENRWQFGKAVFQPFEPNDGGYVGADAGGYQILLNFRGLLDNFPTISLNDLLNNRIAPGLIENRIILIGATAESLNDFFYTPYSKSLFGAAERTPGVVIHANLIGQILSAVLDGRPLIKVWSKPKEWFWIFLWSLIGAGLTWQLQSWRALACSILFACLGLLLIAYLAFLQGWWLPVVPPMVGLVGAAIALAILINKQLEQLQLRLIFERLLEESAVSPTASRIAIEYLKQSESDKNQALIERWMSDRR</sequence>
<evidence type="ECO:0000256" key="1">
    <source>
        <dbReference type="SAM" id="Phobius"/>
    </source>
</evidence>
<reference evidence="3" key="1">
    <citation type="submission" date="2019-10" db="EMBL/GenBank/DDBJ databases">
        <title>Draft genome sequece of Microseira wollei NIES-4236.</title>
        <authorList>
            <person name="Yamaguchi H."/>
            <person name="Suzuki S."/>
            <person name="Kawachi M."/>
        </authorList>
    </citation>
    <scope>NUCLEOTIDE SEQUENCE</scope>
    <source>
        <strain evidence="3">NIES-4236</strain>
    </source>
</reference>
<feature type="transmembrane region" description="Helical" evidence="1">
    <location>
        <begin position="796"/>
        <end position="814"/>
    </location>
</feature>
<dbReference type="Gene3D" id="3.40.50.300">
    <property type="entry name" value="P-loop containing nucleotide triphosphate hydrolases"/>
    <property type="match status" value="1"/>
</dbReference>
<dbReference type="InterPro" id="IPR007890">
    <property type="entry name" value="CHASE2"/>
</dbReference>
<protein>
    <submittedName>
        <fullName evidence="3">Chase2 sensor protein</fullName>
    </submittedName>
</protein>
<accession>A0AAV3X9F1</accession>
<name>A0AAV3X9F1_9CYAN</name>
<dbReference type="EMBL" id="BLAY01000036">
    <property type="protein sequence ID" value="GET37936.1"/>
    <property type="molecule type" value="Genomic_DNA"/>
</dbReference>
<gene>
    <name evidence="3" type="ORF">MiSe_26900</name>
</gene>
<organism evidence="3 4">
    <name type="scientific">Microseira wollei NIES-4236</name>
    <dbReference type="NCBI Taxonomy" id="2530354"/>
    <lineage>
        <taxon>Bacteria</taxon>
        <taxon>Bacillati</taxon>
        <taxon>Cyanobacteriota</taxon>
        <taxon>Cyanophyceae</taxon>
        <taxon>Oscillatoriophycideae</taxon>
        <taxon>Aerosakkonematales</taxon>
        <taxon>Aerosakkonemataceae</taxon>
        <taxon>Microseira</taxon>
    </lineage>
</organism>
<comment type="caution">
    <text evidence="3">The sequence shown here is derived from an EMBL/GenBank/DDBJ whole genome shotgun (WGS) entry which is preliminary data.</text>
</comment>
<keyword evidence="4" id="KW-1185">Reference proteome</keyword>
<evidence type="ECO:0000313" key="4">
    <source>
        <dbReference type="Proteomes" id="UP001050975"/>
    </source>
</evidence>
<feature type="domain" description="CHASE2" evidence="2">
    <location>
        <begin position="486"/>
        <end position="787"/>
    </location>
</feature>
<dbReference type="SUPFAM" id="SSF52540">
    <property type="entry name" value="P-loop containing nucleoside triphosphate hydrolases"/>
    <property type="match status" value="1"/>
</dbReference>
<proteinExistence type="predicted"/>
<feature type="transmembrane region" description="Helical" evidence="1">
    <location>
        <begin position="774"/>
        <end position="791"/>
    </location>
</feature>
<dbReference type="RefSeq" id="WP_226580252.1">
    <property type="nucleotide sequence ID" value="NZ_BLAY01000036.1"/>
</dbReference>
<feature type="transmembrane region" description="Helical" evidence="1">
    <location>
        <begin position="820"/>
        <end position="842"/>
    </location>
</feature>
<dbReference type="Pfam" id="PF05226">
    <property type="entry name" value="CHASE2"/>
    <property type="match status" value="1"/>
</dbReference>
<keyword evidence="1" id="KW-0472">Membrane</keyword>